<dbReference type="AlphaFoldDB" id="A0A832I2Q3"/>
<dbReference type="SMART" id="SM00481">
    <property type="entry name" value="POLIIIAc"/>
    <property type="match status" value="1"/>
</dbReference>
<dbReference type="InterPro" id="IPR029460">
    <property type="entry name" value="DNAPol_HHH"/>
</dbReference>
<comment type="catalytic activity">
    <reaction evidence="8">
        <text>DNA(n) + a 2'-deoxyribonucleoside 5'-triphosphate = DNA(n+1) + diphosphate</text>
        <dbReference type="Rhea" id="RHEA:22508"/>
        <dbReference type="Rhea" id="RHEA-COMP:17339"/>
        <dbReference type="Rhea" id="RHEA-COMP:17340"/>
        <dbReference type="ChEBI" id="CHEBI:33019"/>
        <dbReference type="ChEBI" id="CHEBI:61560"/>
        <dbReference type="ChEBI" id="CHEBI:173112"/>
        <dbReference type="EC" id="2.7.7.7"/>
    </reaction>
</comment>
<dbReference type="InterPro" id="IPR004365">
    <property type="entry name" value="NA-bd_OB_tRNA"/>
</dbReference>
<dbReference type="Pfam" id="PF17657">
    <property type="entry name" value="DNA_pol3_finger"/>
    <property type="match status" value="1"/>
</dbReference>
<evidence type="ECO:0000256" key="3">
    <source>
        <dbReference type="ARBA" id="ARBA00019114"/>
    </source>
</evidence>
<dbReference type="EMBL" id="DSQF01000008">
    <property type="protein sequence ID" value="HGZ42611.1"/>
    <property type="molecule type" value="Genomic_DNA"/>
</dbReference>
<reference evidence="10" key="1">
    <citation type="journal article" date="2020" name="mSystems">
        <title>Genome- and Community-Level Interaction Insights into Carbon Utilization and Element Cycling Functions of Hydrothermarchaeota in Hydrothermal Sediment.</title>
        <authorList>
            <person name="Zhou Z."/>
            <person name="Liu Y."/>
            <person name="Xu W."/>
            <person name="Pan J."/>
            <person name="Luo Z.H."/>
            <person name="Li M."/>
        </authorList>
    </citation>
    <scope>NUCLEOTIDE SEQUENCE [LARGE SCALE GENOMIC DNA]</scope>
    <source>
        <strain evidence="10">SpSt-381</strain>
    </source>
</reference>
<keyword evidence="5" id="KW-0548">Nucleotidyltransferase</keyword>
<evidence type="ECO:0000256" key="1">
    <source>
        <dbReference type="ARBA" id="ARBA00004496"/>
    </source>
</evidence>
<accession>A0A832I2Q3</accession>
<evidence type="ECO:0000256" key="5">
    <source>
        <dbReference type="ARBA" id="ARBA00022695"/>
    </source>
</evidence>
<dbReference type="Pfam" id="PF14579">
    <property type="entry name" value="HHH_6"/>
    <property type="match status" value="1"/>
</dbReference>
<proteinExistence type="predicted"/>
<comment type="caution">
    <text evidence="10">The sequence shown here is derived from an EMBL/GenBank/DDBJ whole genome shotgun (WGS) entry which is preliminary data.</text>
</comment>
<dbReference type="GO" id="GO:0003887">
    <property type="term" value="F:DNA-directed DNA polymerase activity"/>
    <property type="evidence" value="ECO:0007669"/>
    <property type="project" value="UniProtKB-KW"/>
</dbReference>
<evidence type="ECO:0000256" key="4">
    <source>
        <dbReference type="ARBA" id="ARBA00022679"/>
    </source>
</evidence>
<name>A0A832I2Q3_UNCEI</name>
<dbReference type="GO" id="GO:0006260">
    <property type="term" value="P:DNA replication"/>
    <property type="evidence" value="ECO:0007669"/>
    <property type="project" value="UniProtKB-KW"/>
</dbReference>
<dbReference type="InterPro" id="IPR011708">
    <property type="entry name" value="DNA_pol3_alpha_NTPase_dom"/>
</dbReference>
<dbReference type="Gene3D" id="1.10.10.1600">
    <property type="entry name" value="Bacterial DNA polymerase III alpha subunit, thumb domain"/>
    <property type="match status" value="1"/>
</dbReference>
<dbReference type="Pfam" id="PF01336">
    <property type="entry name" value="tRNA_anti-codon"/>
    <property type="match status" value="1"/>
</dbReference>
<evidence type="ECO:0000256" key="8">
    <source>
        <dbReference type="ARBA" id="ARBA00049244"/>
    </source>
</evidence>
<dbReference type="CDD" id="cd04485">
    <property type="entry name" value="DnaE_OBF"/>
    <property type="match status" value="1"/>
</dbReference>
<dbReference type="InterPro" id="IPR003141">
    <property type="entry name" value="Pol/His_phosphatase_N"/>
</dbReference>
<evidence type="ECO:0000259" key="9">
    <source>
        <dbReference type="SMART" id="SM00481"/>
    </source>
</evidence>
<comment type="subcellular location">
    <subcellularLocation>
        <location evidence="1">Cytoplasm</location>
    </subcellularLocation>
</comment>
<dbReference type="InterPro" id="IPR004805">
    <property type="entry name" value="DnaE2/DnaE/PolC"/>
</dbReference>
<dbReference type="GO" id="GO:0008408">
    <property type="term" value="F:3'-5' exonuclease activity"/>
    <property type="evidence" value="ECO:0007669"/>
    <property type="project" value="InterPro"/>
</dbReference>
<evidence type="ECO:0000256" key="6">
    <source>
        <dbReference type="ARBA" id="ARBA00022705"/>
    </source>
</evidence>
<evidence type="ECO:0000256" key="2">
    <source>
        <dbReference type="ARBA" id="ARBA00012417"/>
    </source>
</evidence>
<keyword evidence="4" id="KW-0808">Transferase</keyword>
<dbReference type="InterPro" id="IPR004013">
    <property type="entry name" value="PHP_dom"/>
</dbReference>
<keyword evidence="6" id="KW-0235">DNA replication</keyword>
<dbReference type="NCBIfam" id="TIGR00594">
    <property type="entry name" value="polc"/>
    <property type="match status" value="1"/>
</dbReference>
<dbReference type="EC" id="2.7.7.7" evidence="2"/>
<dbReference type="Pfam" id="PF02811">
    <property type="entry name" value="PHP"/>
    <property type="match status" value="1"/>
</dbReference>
<feature type="domain" description="Polymerase/histidinol phosphatase N-terminal" evidence="9">
    <location>
        <begin position="5"/>
        <end position="72"/>
    </location>
</feature>
<keyword evidence="7" id="KW-0239">DNA-directed DNA polymerase</keyword>
<evidence type="ECO:0000256" key="7">
    <source>
        <dbReference type="ARBA" id="ARBA00022932"/>
    </source>
</evidence>
<dbReference type="PANTHER" id="PTHR32294">
    <property type="entry name" value="DNA POLYMERASE III SUBUNIT ALPHA"/>
    <property type="match status" value="1"/>
</dbReference>
<dbReference type="GO" id="GO:0003676">
    <property type="term" value="F:nucleic acid binding"/>
    <property type="evidence" value="ECO:0007669"/>
    <property type="project" value="InterPro"/>
</dbReference>
<organism evidence="10">
    <name type="scientific">Eiseniibacteriota bacterium</name>
    <dbReference type="NCBI Taxonomy" id="2212470"/>
    <lineage>
        <taxon>Bacteria</taxon>
        <taxon>Candidatus Eiseniibacteriota</taxon>
    </lineage>
</organism>
<dbReference type="GO" id="GO:0005737">
    <property type="term" value="C:cytoplasm"/>
    <property type="evidence" value="ECO:0007669"/>
    <property type="project" value="UniProtKB-SubCell"/>
</dbReference>
<sequence>MTPFTPLRVRSHGSLLWGTAPPAALVARALEQGCEALALADLDRACLALPFYRAALAEGLRPIPGATVTHAGREALLLPLDRRGWGALCAILTARHLDPAFDPVAAVAERHAGLHVIVETPELAAALRAAGVPPAAPDGAPGAGARPGGLWLGVRGVPAERRDLPRRIALARRLGVPPVATGDVAMLAPDDHEAHRVAVTAAAGELLDRMPASAFAPRAAWLAPPAEWDRRVRALGAATGLPEAAEEALAHNRALAARCRLAFDLDRPIFPRAPLPEGVAGAAHLARACLEGVARRYPPAARARARARLAEELAIIERMGFTDYFLLVAEIVRFARARGIPTVGRGSGAGAVVSYALGITNVDPLRHGLYFERFLHPQRRDCPDLDIDLCWQRRDEVIAHVYATYGHDRVAMISTHATLGARSAFRETAKALGVPNARVNALARRVPRHLDPPYRPALERLPEASRVDWREPVLDRALALAERLAGAPRHLSVHCGGLVIADRELTWYVPLERAAKGVVVTQFEMRAIEAVGLVKMDLLGNRALSTIGECVTLARWRGIAVDLDAIPHEDARTAARLAAGDTLNGFQLESPAMRHLLRMLRCRTLEETIAAVALVRPGAAESGMKEAFCRRHRGLEPATFHHERLRSVLGATHGCMLYEEDVMTVAAAVAGLPLAAGDDLRRALGKARGDEEFRALERGFVGHCARAGVDEAAARAVWRDLARFAAYAFCKAHAAGYGTLAWHSVWLKERFPAEWAVGVLNHHAGMYATWVHVEDLRRRGVAFLAPCVQRSAWQAALEEAADAGAAPAAPRDAAADGPPAVRVGLARVHGLAAATGQRILAGRPYGSLADFMDRARPTLPELEALILAGALDWTGRSRPSLLLEARLAASVARGAASRVPARRAAASAARRAPGLAGEDGAPLMPLAVSPVAVPALPEFDAAERVRGEARATGLWFTAHPLDVLAPPEALAGAVPAANLERHAGRVVAVAGLPCAARRVETRDGGLMLFVTLADRTGLVECVLFPDAYRRLGPTMRGEVVRAEGRVEETLGALTVSVARARGFGGADWIAEGDPSRNRPGAAA</sequence>
<evidence type="ECO:0000313" key="10">
    <source>
        <dbReference type="EMBL" id="HGZ42611.1"/>
    </source>
</evidence>
<dbReference type="Gene3D" id="3.20.20.140">
    <property type="entry name" value="Metal-dependent hydrolases"/>
    <property type="match status" value="1"/>
</dbReference>
<dbReference type="Pfam" id="PF07733">
    <property type="entry name" value="DNA_pol3_alpha"/>
    <property type="match status" value="1"/>
</dbReference>
<dbReference type="InterPro" id="IPR041931">
    <property type="entry name" value="DNA_pol3_alpha_thumb_dom"/>
</dbReference>
<protein>
    <recommendedName>
        <fullName evidence="3">DNA polymerase III subunit alpha</fullName>
        <ecNumber evidence="2">2.7.7.7</ecNumber>
    </recommendedName>
</protein>
<dbReference type="InterPro" id="IPR040982">
    <property type="entry name" value="DNA_pol3_finger"/>
</dbReference>
<gene>
    <name evidence="10" type="ORF">ENR23_04155</name>
</gene>